<comment type="caution">
    <text evidence="3">The sequence shown here is derived from an EMBL/GenBank/DDBJ whole genome shotgun (WGS) entry which is preliminary data.</text>
</comment>
<protein>
    <submittedName>
        <fullName evidence="3">Acetyl esterase/lipase</fullName>
    </submittedName>
</protein>
<dbReference type="InterPro" id="IPR029058">
    <property type="entry name" value="AB_hydrolase_fold"/>
</dbReference>
<evidence type="ECO:0000313" key="3">
    <source>
        <dbReference type="EMBL" id="MBB5717446.1"/>
    </source>
</evidence>
<proteinExistence type="predicted"/>
<dbReference type="Proteomes" id="UP000554342">
    <property type="component" value="Unassembled WGS sequence"/>
</dbReference>
<dbReference type="Pfam" id="PF20434">
    <property type="entry name" value="BD-FAE"/>
    <property type="match status" value="1"/>
</dbReference>
<organism evidence="3 4">
    <name type="scientific">Stakelama sediminis</name>
    <dbReference type="NCBI Taxonomy" id="463200"/>
    <lineage>
        <taxon>Bacteria</taxon>
        <taxon>Pseudomonadati</taxon>
        <taxon>Pseudomonadota</taxon>
        <taxon>Alphaproteobacteria</taxon>
        <taxon>Sphingomonadales</taxon>
        <taxon>Sphingomonadaceae</taxon>
        <taxon>Stakelama</taxon>
    </lineage>
</organism>
<dbReference type="InterPro" id="IPR050300">
    <property type="entry name" value="GDXG_lipolytic_enzyme"/>
</dbReference>
<dbReference type="Gene3D" id="3.40.50.1820">
    <property type="entry name" value="alpha/beta hydrolase"/>
    <property type="match status" value="1"/>
</dbReference>
<feature type="domain" description="BD-FAE-like" evidence="2">
    <location>
        <begin position="53"/>
        <end position="241"/>
    </location>
</feature>
<dbReference type="PROSITE" id="PS51257">
    <property type="entry name" value="PROKAR_LIPOPROTEIN"/>
    <property type="match status" value="1"/>
</dbReference>
<dbReference type="EMBL" id="JACIJI010000001">
    <property type="protein sequence ID" value="MBB5717446.1"/>
    <property type="molecule type" value="Genomic_DNA"/>
</dbReference>
<dbReference type="RefSeq" id="WP_343042934.1">
    <property type="nucleotide sequence ID" value="NZ_BAABIF010000004.1"/>
</dbReference>
<gene>
    <name evidence="3" type="ORF">FHR23_000353</name>
</gene>
<dbReference type="InterPro" id="IPR049492">
    <property type="entry name" value="BD-FAE-like_dom"/>
</dbReference>
<keyword evidence="4" id="KW-1185">Reference proteome</keyword>
<sequence>MTRRVPGAAALALLLAGCTGPSLLSKIDRVAGGGAGTRRVADGLAFGTHGQKLDIWAPKGKAATPRPVVIFFYGGGWVDGTRGGYAFAGRAFARNGFVTVVPDYRKVPDVRFPAFVEDGAQAVAWVRAHIADYDGDPGRIALVGHSAGAYITAMLALDRQFLNDAGVPDGTVKAAVGLSGPYDFLPFTDKRAVDALGHWPDPKQTQPISYARADAPPMMLVTSGKDTVVKPRNAVALAKRLEALGVRTEFHDYPGLSHEGVVMALSKPFRGKAPVLADTVRFLKMHMK</sequence>
<keyword evidence="1" id="KW-0378">Hydrolase</keyword>
<dbReference type="AlphaFoldDB" id="A0A840YV45"/>
<dbReference type="SUPFAM" id="SSF53474">
    <property type="entry name" value="alpha/beta-Hydrolases"/>
    <property type="match status" value="1"/>
</dbReference>
<accession>A0A840YV45</accession>
<reference evidence="3 4" key="1">
    <citation type="submission" date="2020-08" db="EMBL/GenBank/DDBJ databases">
        <title>Genomic Encyclopedia of Type Strains, Phase IV (KMG-IV): sequencing the most valuable type-strain genomes for metagenomic binning, comparative biology and taxonomic classification.</title>
        <authorList>
            <person name="Goeker M."/>
        </authorList>
    </citation>
    <scope>NUCLEOTIDE SEQUENCE [LARGE SCALE GENOMIC DNA]</scope>
    <source>
        <strain evidence="3 4">DSM 27203</strain>
    </source>
</reference>
<name>A0A840YV45_9SPHN</name>
<evidence type="ECO:0000259" key="2">
    <source>
        <dbReference type="Pfam" id="PF20434"/>
    </source>
</evidence>
<dbReference type="GO" id="GO:0016787">
    <property type="term" value="F:hydrolase activity"/>
    <property type="evidence" value="ECO:0007669"/>
    <property type="project" value="UniProtKB-KW"/>
</dbReference>
<dbReference type="PANTHER" id="PTHR48081:SF9">
    <property type="entry name" value="CARBOXYLESTERASE"/>
    <property type="match status" value="1"/>
</dbReference>
<evidence type="ECO:0000256" key="1">
    <source>
        <dbReference type="ARBA" id="ARBA00022801"/>
    </source>
</evidence>
<evidence type="ECO:0000313" key="4">
    <source>
        <dbReference type="Proteomes" id="UP000554342"/>
    </source>
</evidence>
<dbReference type="PANTHER" id="PTHR48081">
    <property type="entry name" value="AB HYDROLASE SUPERFAMILY PROTEIN C4A8.06C"/>
    <property type="match status" value="1"/>
</dbReference>